<dbReference type="InterPro" id="IPR001633">
    <property type="entry name" value="EAL_dom"/>
</dbReference>
<feature type="domain" description="GGDEF" evidence="3">
    <location>
        <begin position="477"/>
        <end position="609"/>
    </location>
</feature>
<dbReference type="PANTHER" id="PTHR33121:SF70">
    <property type="entry name" value="SIGNALING PROTEIN YKOW"/>
    <property type="match status" value="1"/>
</dbReference>
<reference evidence="4 5" key="1">
    <citation type="submission" date="2019-08" db="EMBL/GenBank/DDBJ databases">
        <title>In-depth cultivation of the pig gut microbiome towards novel bacterial diversity and tailored functional studies.</title>
        <authorList>
            <person name="Wylensek D."/>
            <person name="Hitch T.C.A."/>
            <person name="Clavel T."/>
        </authorList>
    </citation>
    <scope>NUCLEOTIDE SEQUENCE [LARGE SCALE GENOMIC DNA]</scope>
    <source>
        <strain evidence="4 5">RF-744-FAT-4</strain>
    </source>
</reference>
<dbReference type="Pfam" id="PF00990">
    <property type="entry name" value="GGDEF"/>
    <property type="match status" value="1"/>
</dbReference>
<feature type="domain" description="EAL" evidence="2">
    <location>
        <begin position="618"/>
        <end position="868"/>
    </location>
</feature>
<dbReference type="SUPFAM" id="SSF141868">
    <property type="entry name" value="EAL domain-like"/>
    <property type="match status" value="1"/>
</dbReference>
<comment type="caution">
    <text evidence="4">The sequence shown here is derived from an EMBL/GenBank/DDBJ whole genome shotgun (WGS) entry which is preliminary data.</text>
</comment>
<feature type="transmembrane region" description="Helical" evidence="1">
    <location>
        <begin position="405"/>
        <end position="425"/>
    </location>
</feature>
<evidence type="ECO:0000256" key="1">
    <source>
        <dbReference type="SAM" id="Phobius"/>
    </source>
</evidence>
<dbReference type="InterPro" id="IPR043128">
    <property type="entry name" value="Rev_trsase/Diguanyl_cyclase"/>
</dbReference>
<dbReference type="InterPro" id="IPR000160">
    <property type="entry name" value="GGDEF_dom"/>
</dbReference>
<dbReference type="NCBIfam" id="TIGR00254">
    <property type="entry name" value="GGDEF"/>
    <property type="match status" value="1"/>
</dbReference>
<dbReference type="EMBL" id="VUMO01000008">
    <property type="protein sequence ID" value="MSS20153.1"/>
    <property type="molecule type" value="Genomic_DNA"/>
</dbReference>
<dbReference type="Gene3D" id="3.20.20.450">
    <property type="entry name" value="EAL domain"/>
    <property type="match status" value="1"/>
</dbReference>
<keyword evidence="1" id="KW-0472">Membrane</keyword>
<dbReference type="SMART" id="SM00052">
    <property type="entry name" value="EAL"/>
    <property type="match status" value="1"/>
</dbReference>
<dbReference type="Gene3D" id="3.30.70.270">
    <property type="match status" value="1"/>
</dbReference>
<dbReference type="PROSITE" id="PS50887">
    <property type="entry name" value="GGDEF"/>
    <property type="match status" value="1"/>
</dbReference>
<evidence type="ECO:0000313" key="5">
    <source>
        <dbReference type="Proteomes" id="UP000461754"/>
    </source>
</evidence>
<evidence type="ECO:0000313" key="4">
    <source>
        <dbReference type="EMBL" id="MSS20153.1"/>
    </source>
</evidence>
<evidence type="ECO:0000259" key="3">
    <source>
        <dbReference type="PROSITE" id="PS50887"/>
    </source>
</evidence>
<dbReference type="Proteomes" id="UP000461754">
    <property type="component" value="Unassembled WGS sequence"/>
</dbReference>
<protein>
    <submittedName>
        <fullName evidence="4">EAL domain-containing protein</fullName>
    </submittedName>
</protein>
<keyword evidence="1" id="KW-0812">Transmembrane</keyword>
<evidence type="ECO:0000259" key="2">
    <source>
        <dbReference type="PROSITE" id="PS50883"/>
    </source>
</evidence>
<dbReference type="InterPro" id="IPR035919">
    <property type="entry name" value="EAL_sf"/>
</dbReference>
<dbReference type="SMART" id="SM00267">
    <property type="entry name" value="GGDEF"/>
    <property type="match status" value="1"/>
</dbReference>
<dbReference type="PROSITE" id="PS50883">
    <property type="entry name" value="EAL"/>
    <property type="match status" value="1"/>
</dbReference>
<dbReference type="CDD" id="cd01948">
    <property type="entry name" value="EAL"/>
    <property type="match status" value="1"/>
</dbReference>
<keyword evidence="5" id="KW-1185">Reference proteome</keyword>
<dbReference type="AlphaFoldDB" id="A0A7X2TAV4"/>
<name>A0A7X2TAV4_9FIRM</name>
<feature type="transmembrane region" description="Helical" evidence="1">
    <location>
        <begin position="27"/>
        <end position="51"/>
    </location>
</feature>
<dbReference type="SUPFAM" id="SSF55073">
    <property type="entry name" value="Nucleotide cyclase"/>
    <property type="match status" value="1"/>
</dbReference>
<sequence>MSLFWVILFCHFHIERRLMKRRSQSDLIRWLNITGYAVIVVGVIFLSVSLFKAIQINDRISQEQSYDLSGAATYSDNTTIKQVDHSATKKVLILASYDPTYIYYQDQIAGMLSVSDANDIEFDVVNLDTFKHHTKTDLALIDKIVEQHLADGHYSGVIALRDPALRYVMDHQDDYFKDLPILFCGVADQKLGRRAAKNPHIAGSAESTHITSTVNMARKLLPGTKRIVAVHDDSDLGKTDAKIFEGLARKKRYAGLDLVTLNTDQYSGKALRKIIASYKKGTIVLAMTAHTDRDGNYYTVAEMVRNLSERASVPIFRSGKGGYSNGAAAGRITLCKTESANTVRLMHQIIDGKVDLAKLRNVPVNTRAVSVVSYPMMKKYHLDFNRLPKSTLLIGAPASYTRRSYWPVLIAMGIILAGALMLLVASRLDVKMRLHTERRLQKLTDHLQFANAHDPLTAVYTRQAAGKRLDELDRQHRPYAVVTTDLDNFKDINKVYGHEASDAQLKDIASELKSLTDACGGVAARYSGDAFLLFFPDRTLQKDDPILHRIQNIFKRRRTIGMDTIQLRASIAAANSNPSSTNKDVLLLCETAMQIGKRRGKNACIVYDERMKQEAAKSEQKRLAVLDAIEHDGLTMVYQPQVETATGKLTGFEALARMKDKTLSPGVFIPIAEANGWIQKIGRITTKMVIRQICVWRNKQLNPPPISINYSIGQLSDADYLTYLKQCLVMYAVPVEAIRLEITESLFIRKEREARAFFEAAHRMGVRFMMDDFGTGYSSLSMLQRLPVEEVKIDKSILDNHCSNSGDPFLKHVIALIHDDGKRALCEGVETQIQRELLKDLHCDLIQGFYFGKPGPAEAAEGVIRKGVLDPEKD</sequence>
<dbReference type="Pfam" id="PF00563">
    <property type="entry name" value="EAL"/>
    <property type="match status" value="1"/>
</dbReference>
<dbReference type="InterPro" id="IPR029787">
    <property type="entry name" value="Nucleotide_cyclase"/>
</dbReference>
<dbReference type="CDD" id="cd01949">
    <property type="entry name" value="GGDEF"/>
    <property type="match status" value="1"/>
</dbReference>
<accession>A0A7X2TAV4</accession>
<gene>
    <name evidence="4" type="ORF">FYJ52_07055</name>
</gene>
<proteinExistence type="predicted"/>
<dbReference type="GO" id="GO:0071111">
    <property type="term" value="F:cyclic-guanylate-specific phosphodiesterase activity"/>
    <property type="evidence" value="ECO:0007669"/>
    <property type="project" value="InterPro"/>
</dbReference>
<keyword evidence="1" id="KW-1133">Transmembrane helix</keyword>
<dbReference type="InterPro" id="IPR050706">
    <property type="entry name" value="Cyclic-di-GMP_PDE-like"/>
</dbReference>
<organism evidence="4 5">
    <name type="scientific">Pseudoramibacter porci</name>
    <dbReference type="NCBI Taxonomy" id="2606631"/>
    <lineage>
        <taxon>Bacteria</taxon>
        <taxon>Bacillati</taxon>
        <taxon>Bacillota</taxon>
        <taxon>Clostridia</taxon>
        <taxon>Eubacteriales</taxon>
        <taxon>Eubacteriaceae</taxon>
        <taxon>Pseudoramibacter</taxon>
    </lineage>
</organism>
<dbReference type="PANTHER" id="PTHR33121">
    <property type="entry name" value="CYCLIC DI-GMP PHOSPHODIESTERASE PDEF"/>
    <property type="match status" value="1"/>
</dbReference>